<evidence type="ECO:0000313" key="2">
    <source>
        <dbReference type="Proteomes" id="UP001162992"/>
    </source>
</evidence>
<organism evidence="1 2">
    <name type="scientific">Diphasiastrum complanatum</name>
    <name type="common">Issler's clubmoss</name>
    <name type="synonym">Lycopodium complanatum</name>
    <dbReference type="NCBI Taxonomy" id="34168"/>
    <lineage>
        <taxon>Eukaryota</taxon>
        <taxon>Viridiplantae</taxon>
        <taxon>Streptophyta</taxon>
        <taxon>Embryophyta</taxon>
        <taxon>Tracheophyta</taxon>
        <taxon>Lycopodiopsida</taxon>
        <taxon>Lycopodiales</taxon>
        <taxon>Lycopodiaceae</taxon>
        <taxon>Lycopodioideae</taxon>
        <taxon>Diphasiastrum</taxon>
    </lineage>
</organism>
<dbReference type="Proteomes" id="UP001162992">
    <property type="component" value="Chromosome 22"/>
</dbReference>
<protein>
    <submittedName>
        <fullName evidence="1">Uncharacterized protein</fullName>
    </submittedName>
</protein>
<sequence length="76" mass="9021">MNLFHFIRKIPRFGLLIIESILSGVKAFQLEETMGRFHTTKCLTSRTIRQSKLHLRLQGVERALSEHQWAFFFSRD</sequence>
<keyword evidence="2" id="KW-1185">Reference proteome</keyword>
<comment type="caution">
    <text evidence="1">The sequence shown here is derived from an EMBL/GenBank/DDBJ whole genome shotgun (WGS) entry which is preliminary data.</text>
</comment>
<accession>A0ACC2AC68</accession>
<proteinExistence type="predicted"/>
<gene>
    <name evidence="1" type="ORF">O6H91_22G001200</name>
</gene>
<dbReference type="EMBL" id="CM055113">
    <property type="protein sequence ID" value="KAJ7515145.1"/>
    <property type="molecule type" value="Genomic_DNA"/>
</dbReference>
<reference evidence="2" key="1">
    <citation type="journal article" date="2024" name="Proc. Natl. Acad. Sci. U.S.A.">
        <title>Extraordinary preservation of gene collinearity over three hundred million years revealed in homosporous lycophytes.</title>
        <authorList>
            <person name="Li C."/>
            <person name="Wickell D."/>
            <person name="Kuo L.Y."/>
            <person name="Chen X."/>
            <person name="Nie B."/>
            <person name="Liao X."/>
            <person name="Peng D."/>
            <person name="Ji J."/>
            <person name="Jenkins J."/>
            <person name="Williams M."/>
            <person name="Shu S."/>
            <person name="Plott C."/>
            <person name="Barry K."/>
            <person name="Rajasekar S."/>
            <person name="Grimwood J."/>
            <person name="Han X."/>
            <person name="Sun S."/>
            <person name="Hou Z."/>
            <person name="He W."/>
            <person name="Dai G."/>
            <person name="Sun C."/>
            <person name="Schmutz J."/>
            <person name="Leebens-Mack J.H."/>
            <person name="Li F.W."/>
            <person name="Wang L."/>
        </authorList>
    </citation>
    <scope>NUCLEOTIDE SEQUENCE [LARGE SCALE GENOMIC DNA]</scope>
    <source>
        <strain evidence="2">cv. PW_Plant_1</strain>
    </source>
</reference>
<name>A0ACC2AC68_DIPCM</name>
<evidence type="ECO:0000313" key="1">
    <source>
        <dbReference type="EMBL" id="KAJ7515145.1"/>
    </source>
</evidence>